<accession>A0ABS0CM78</accession>
<protein>
    <recommendedName>
        <fullName evidence="6">HTH luxR-type domain-containing protein</fullName>
    </recommendedName>
</protein>
<feature type="compositionally biased region" description="Low complexity" evidence="2">
    <location>
        <begin position="455"/>
        <end position="469"/>
    </location>
</feature>
<feature type="transmembrane region" description="Helical" evidence="3">
    <location>
        <begin position="157"/>
        <end position="179"/>
    </location>
</feature>
<feature type="region of interest" description="Disordered" evidence="2">
    <location>
        <begin position="455"/>
        <end position="475"/>
    </location>
</feature>
<evidence type="ECO:0000313" key="4">
    <source>
        <dbReference type="EMBL" id="MBF6297714.1"/>
    </source>
</evidence>
<feature type="compositionally biased region" description="Basic and acidic residues" evidence="2">
    <location>
        <begin position="275"/>
        <end position="295"/>
    </location>
</feature>
<keyword evidence="1" id="KW-0175">Coiled coil</keyword>
<dbReference type="Proteomes" id="UP000702209">
    <property type="component" value="Unassembled WGS sequence"/>
</dbReference>
<feature type="compositionally biased region" description="Basic and acidic residues" evidence="2">
    <location>
        <begin position="335"/>
        <end position="344"/>
    </location>
</feature>
<feature type="compositionally biased region" description="Acidic residues" evidence="2">
    <location>
        <begin position="846"/>
        <end position="867"/>
    </location>
</feature>
<feature type="coiled-coil region" evidence="1">
    <location>
        <begin position="55"/>
        <end position="82"/>
    </location>
</feature>
<evidence type="ECO:0000256" key="3">
    <source>
        <dbReference type="SAM" id="Phobius"/>
    </source>
</evidence>
<evidence type="ECO:0000313" key="5">
    <source>
        <dbReference type="Proteomes" id="UP000702209"/>
    </source>
</evidence>
<feature type="transmembrane region" description="Helical" evidence="3">
    <location>
        <begin position="191"/>
        <end position="212"/>
    </location>
</feature>
<comment type="caution">
    <text evidence="4">The sequence shown here is derived from an EMBL/GenBank/DDBJ whole genome shotgun (WGS) entry which is preliminary data.</text>
</comment>
<feature type="region of interest" description="Disordered" evidence="2">
    <location>
        <begin position="665"/>
        <end position="719"/>
    </location>
</feature>
<dbReference type="RefSeq" id="WP_195129043.1">
    <property type="nucleotide sequence ID" value="NZ_JADLQX010000005.1"/>
</dbReference>
<feature type="compositionally biased region" description="Polar residues" evidence="2">
    <location>
        <begin position="624"/>
        <end position="640"/>
    </location>
</feature>
<feature type="transmembrane region" description="Helical" evidence="3">
    <location>
        <begin position="119"/>
        <end position="137"/>
    </location>
</feature>
<keyword evidence="3" id="KW-1133">Transmembrane helix</keyword>
<feature type="compositionally biased region" description="Polar residues" evidence="2">
    <location>
        <begin position="361"/>
        <end position="378"/>
    </location>
</feature>
<keyword evidence="3" id="KW-0812">Transmembrane</keyword>
<keyword evidence="3" id="KW-0472">Membrane</keyword>
<evidence type="ECO:0000256" key="2">
    <source>
        <dbReference type="SAM" id="MobiDB-lite"/>
    </source>
</evidence>
<feature type="region of interest" description="Disordered" evidence="2">
    <location>
        <begin position="618"/>
        <end position="648"/>
    </location>
</feature>
<dbReference type="EMBL" id="JADLQX010000005">
    <property type="protein sequence ID" value="MBF6297714.1"/>
    <property type="molecule type" value="Genomic_DNA"/>
</dbReference>
<feature type="region of interest" description="Disordered" evidence="2">
    <location>
        <begin position="396"/>
        <end position="434"/>
    </location>
</feature>
<keyword evidence="5" id="KW-1185">Reference proteome</keyword>
<proteinExistence type="predicted"/>
<reference evidence="4 5" key="1">
    <citation type="submission" date="2020-10" db="EMBL/GenBank/DDBJ databases">
        <title>Identification of Nocardia species via Next-generation sequencing and recognition of intraspecies genetic diversity.</title>
        <authorList>
            <person name="Li P."/>
            <person name="Li P."/>
            <person name="Lu B."/>
        </authorList>
    </citation>
    <scope>NUCLEOTIDE SEQUENCE [LARGE SCALE GENOMIC DNA]</scope>
    <source>
        <strain evidence="4 5">BJ06-0157</strain>
    </source>
</reference>
<sequence length="933" mass="98326">MSDALPNGSSEIAALAQQVETARGKLPLQYDPALLEVLSEREIAAERELAEWIRAQRRKQRRREIEAELAAEQRDRKSAAALRRADEDDARWHRRALAARRRVSSQDARLAQLYRRAEWSSRALIAVVVLGMVWAGVNVQHNLVPSGDMSDPLYWLSYGIEAMISIPIITIMVAATTAARWGRELARGKVIFFEAALLGTTVALNTGPHLAAGDLGRAAEYAIAPVMVGVVIWLHAWVSARYAVLIDGAPVVDRDAPMVRIDAEHVSGRSGYRPLDNRDGPADGGRFRGEADSDAPRLSGAGADSGSRWAARPGSDQHASFDTVAHPSPSLRAAPFRDAEHDESATSTAARPPVPTPTDHAMTSPTNGHVINGRTNGHSVDNHHAASGYLLPISHPDGDVSETSATSAPIDRPLPNGRTVAPHANGHTFPQATNGHPVETSANGRAHNLVNGHTAATTAGRTADTGNTDTHPDSEVRDISAISGRADGPSTNEDPVAAEHTFPQATNGHSVETSGHAYARDIPVNGHPIPPYTNGHSALSPTTGNGHNGAANGRAILPATDGDATETTTGHAHNLPAHTAAVPATRNGSTAETSSTNGYAHNLPADGYARTTTDRLMGVPAHSASPTPSVTAGQTATPQPGNRPASSVADHAFDLPVDARNIQSADAPAAQPFSADSEDFGHAAETPSASMGDSMERPEAPAARSLAHRVVTNSSASQQISIEDLDGEFTLRKRSATPGSGSVNGRATQAIPSSELGGHRAEEPHLGFAGTAHPTTEPTRTPNAATTTATQANPNATAPRTAKRGKSVSAEQGDRTADAESEQLTLNESPEPMRPHLRAEQKPILDEDDEDDELPAETDEADTDDDEISAIARAITGRRLSSLPIEEVREILTLADQGGTTPAIANELGVSRAAVTRVLDSAIRVHRPYLVIG</sequence>
<feature type="compositionally biased region" description="Polar residues" evidence="2">
    <location>
        <begin position="586"/>
        <end position="599"/>
    </location>
</feature>
<feature type="compositionally biased region" description="Basic and acidic residues" evidence="2">
    <location>
        <begin position="831"/>
        <end position="845"/>
    </location>
</feature>
<name>A0ABS0CM78_9NOCA</name>
<gene>
    <name evidence="4" type="ORF">IU459_09170</name>
</gene>
<evidence type="ECO:0000256" key="1">
    <source>
        <dbReference type="SAM" id="Coils"/>
    </source>
</evidence>
<organism evidence="4 5">
    <name type="scientific">Nocardia amamiensis</name>
    <dbReference type="NCBI Taxonomy" id="404578"/>
    <lineage>
        <taxon>Bacteria</taxon>
        <taxon>Bacillati</taxon>
        <taxon>Actinomycetota</taxon>
        <taxon>Actinomycetes</taxon>
        <taxon>Mycobacteriales</taxon>
        <taxon>Nocardiaceae</taxon>
        <taxon>Nocardia</taxon>
    </lineage>
</organism>
<feature type="region of interest" description="Disordered" evidence="2">
    <location>
        <begin position="754"/>
        <end position="867"/>
    </location>
</feature>
<feature type="compositionally biased region" description="Low complexity" evidence="2">
    <location>
        <begin position="774"/>
        <end position="800"/>
    </location>
</feature>
<feature type="region of interest" description="Disordered" evidence="2">
    <location>
        <begin position="269"/>
        <end position="378"/>
    </location>
</feature>
<feature type="region of interest" description="Disordered" evidence="2">
    <location>
        <begin position="583"/>
        <end position="606"/>
    </location>
</feature>
<evidence type="ECO:0008006" key="6">
    <source>
        <dbReference type="Google" id="ProtNLM"/>
    </source>
</evidence>